<comment type="caution">
    <text evidence="4">The sequence shown here is derived from an EMBL/GenBank/DDBJ whole genome shotgun (WGS) entry which is preliminary data.</text>
</comment>
<feature type="domain" description="Transposase IS204/IS1001/IS1096/IS1165 DDE" evidence="1">
    <location>
        <begin position="162"/>
        <end position="399"/>
    </location>
</feature>
<dbReference type="Proteomes" id="UP000307749">
    <property type="component" value="Unassembled WGS sequence"/>
</dbReference>
<evidence type="ECO:0008006" key="6">
    <source>
        <dbReference type="Google" id="ProtNLM"/>
    </source>
</evidence>
<dbReference type="Pfam" id="PF13542">
    <property type="entry name" value="HTH_Tnp_ISL3"/>
    <property type="match status" value="1"/>
</dbReference>
<gene>
    <name evidence="4" type="ORF">B1806_09195</name>
</gene>
<dbReference type="Pfam" id="PF01610">
    <property type="entry name" value="DDE_Tnp_ISL3"/>
    <property type="match status" value="1"/>
</dbReference>
<accession>A0A4S3KMZ0</accession>
<dbReference type="InterPro" id="IPR032877">
    <property type="entry name" value="Transposase_HTH"/>
</dbReference>
<dbReference type="Pfam" id="PF14690">
    <property type="entry name" value="Zn_ribbon_ISL3"/>
    <property type="match status" value="1"/>
</dbReference>
<protein>
    <recommendedName>
        <fullName evidence="6">ISL3 family transposase</fullName>
    </recommendedName>
</protein>
<sequence>MTELFTAALGLATPWRVKAVRFAPETHEIHFDVVCEAARLTCPRCAAPEQPIHDRLHRDWQHLHFFQYRALIHAELPRVRCGVCGERGDREVQQVPVPWARERSGFTLLFEAMVVTLAGMSRMPVRRIAALLGVRDARLWRSLGALVDAAYAQADMAGVEAVGIDEKHVGRGRVVTVVHDGSAATRGRVLHLSEGCKAENVGVFVETLKAHGGTPDAIQRCSMDMAKSYLAGVRKHLPQALPCFDPFHLIKLANEAVDAVRRAEVAQEPALKRTRYHWLKDASDWTRKEINLHWLRHSGLKTARAWRLKERLRDILAWRRHPQVPVLLLMDGWIRWARRCRLPAFKRLGKTFQTHLEGIRNMLAHATTSNAAAESINADIQGAIARARGFRTFRNLRTIVYLLKARLDLPASPFQPVIT</sequence>
<organism evidence="4 5">
    <name type="scientific">Metallibacterium scheffleri</name>
    <dbReference type="NCBI Taxonomy" id="993689"/>
    <lineage>
        <taxon>Bacteria</taxon>
        <taxon>Pseudomonadati</taxon>
        <taxon>Pseudomonadota</taxon>
        <taxon>Gammaproteobacteria</taxon>
        <taxon>Lysobacterales</taxon>
        <taxon>Rhodanobacteraceae</taxon>
        <taxon>Metallibacterium</taxon>
    </lineage>
</organism>
<dbReference type="InterPro" id="IPR047951">
    <property type="entry name" value="Transpos_ISL3"/>
</dbReference>
<dbReference type="PANTHER" id="PTHR33498:SF1">
    <property type="entry name" value="TRANSPOSASE FOR INSERTION SEQUENCE ELEMENT IS1557"/>
    <property type="match status" value="1"/>
</dbReference>
<evidence type="ECO:0000313" key="4">
    <source>
        <dbReference type="EMBL" id="THD10307.1"/>
    </source>
</evidence>
<dbReference type="InterPro" id="IPR029261">
    <property type="entry name" value="Transposase_Znf"/>
</dbReference>
<feature type="domain" description="Transposase IS204/IS1001/IS1096/IS1165 zinc-finger" evidence="3">
    <location>
        <begin position="41"/>
        <end position="84"/>
    </location>
</feature>
<evidence type="ECO:0000259" key="1">
    <source>
        <dbReference type="Pfam" id="PF01610"/>
    </source>
</evidence>
<keyword evidence="5" id="KW-1185">Reference proteome</keyword>
<proteinExistence type="predicted"/>
<dbReference type="STRING" id="993689.GCA_002077135_00123"/>
<dbReference type="PANTHER" id="PTHR33498">
    <property type="entry name" value="TRANSPOSASE FOR INSERTION SEQUENCE ELEMENT IS1557"/>
    <property type="match status" value="1"/>
</dbReference>
<evidence type="ECO:0000313" key="5">
    <source>
        <dbReference type="Proteomes" id="UP000307749"/>
    </source>
</evidence>
<dbReference type="RefSeq" id="WP_081130407.1">
    <property type="nucleotide sequence ID" value="NZ_MWQO01000031.1"/>
</dbReference>
<dbReference type="OrthoDB" id="9795682at2"/>
<name>A0A4S3KMZ0_9GAMM</name>
<evidence type="ECO:0000259" key="3">
    <source>
        <dbReference type="Pfam" id="PF14690"/>
    </source>
</evidence>
<dbReference type="EMBL" id="MWQO01000031">
    <property type="protein sequence ID" value="THD10307.1"/>
    <property type="molecule type" value="Genomic_DNA"/>
</dbReference>
<dbReference type="NCBIfam" id="NF033550">
    <property type="entry name" value="transpos_ISL3"/>
    <property type="match status" value="1"/>
</dbReference>
<reference evidence="4 5" key="1">
    <citation type="submission" date="2017-02" db="EMBL/GenBank/DDBJ databases">
        <title>Whole genome sequencing of Metallibacterium scheffleri DSM 24874 (T).</title>
        <authorList>
            <person name="Kumar S."/>
            <person name="Patil P."/>
            <person name="Patil P.B."/>
        </authorList>
    </citation>
    <scope>NUCLEOTIDE SEQUENCE [LARGE SCALE GENOMIC DNA]</scope>
    <source>
        <strain evidence="4 5">DSM 24874</strain>
    </source>
</reference>
<feature type="domain" description="Transposase IS204/IS1001/IS1096/IS1165 helix-turn-helix" evidence="2">
    <location>
        <begin position="95"/>
        <end position="141"/>
    </location>
</feature>
<dbReference type="AlphaFoldDB" id="A0A4S3KMZ0"/>
<evidence type="ECO:0000259" key="2">
    <source>
        <dbReference type="Pfam" id="PF13542"/>
    </source>
</evidence>
<dbReference type="InterPro" id="IPR002560">
    <property type="entry name" value="Transposase_DDE"/>
</dbReference>